<dbReference type="RefSeq" id="WP_011874682.1">
    <property type="nucleotide sequence ID" value="NZ_BAAAGS010000114.1"/>
</dbReference>
<keyword evidence="3" id="KW-1185">Reference proteome</keyword>
<dbReference type="Pfam" id="PF03417">
    <property type="entry name" value="AAT"/>
    <property type="match status" value="1"/>
</dbReference>
<dbReference type="EMBL" id="BAAAGS010000114">
    <property type="protein sequence ID" value="GAA0564759.1"/>
    <property type="molecule type" value="Genomic_DNA"/>
</dbReference>
<evidence type="ECO:0000313" key="2">
    <source>
        <dbReference type="EMBL" id="GAA0564759.1"/>
    </source>
</evidence>
<evidence type="ECO:0000259" key="1">
    <source>
        <dbReference type="Pfam" id="PF03417"/>
    </source>
</evidence>
<dbReference type="InterPro" id="IPR005079">
    <property type="entry name" value="Peptidase_C45_hydrolase"/>
</dbReference>
<proteinExistence type="predicted"/>
<dbReference type="Proteomes" id="UP001500729">
    <property type="component" value="Unassembled WGS sequence"/>
</dbReference>
<dbReference type="Gene3D" id="3.60.60.10">
    <property type="entry name" value="Penicillin V Acylase, Chain A"/>
    <property type="match status" value="1"/>
</dbReference>
<dbReference type="InterPro" id="IPR047794">
    <property type="entry name" value="C45_proenzyme-like"/>
</dbReference>
<comment type="caution">
    <text evidence="2">The sequence shown here is derived from an EMBL/GenBank/DDBJ whole genome shotgun (WGS) entry which is preliminary data.</text>
</comment>
<dbReference type="PANTHER" id="PTHR34180">
    <property type="entry name" value="PEPTIDASE C45"/>
    <property type="match status" value="1"/>
</dbReference>
<evidence type="ECO:0000313" key="3">
    <source>
        <dbReference type="Proteomes" id="UP001500729"/>
    </source>
</evidence>
<dbReference type="InterPro" id="IPR047801">
    <property type="entry name" value="Peptidase_C45"/>
</dbReference>
<reference evidence="3" key="1">
    <citation type="journal article" date="2019" name="Int. J. Syst. Evol. Microbiol.">
        <title>The Global Catalogue of Microorganisms (GCM) 10K type strain sequencing project: providing services to taxonomists for standard genome sequencing and annotation.</title>
        <authorList>
            <consortium name="The Broad Institute Genomics Platform"/>
            <consortium name="The Broad Institute Genome Sequencing Center for Infectious Disease"/>
            <person name="Wu L."/>
            <person name="Ma J."/>
        </authorList>
    </citation>
    <scope>NUCLEOTIDE SEQUENCE [LARGE SCALE GENOMIC DNA]</scope>
    <source>
        <strain evidence="3">JCM 10303</strain>
    </source>
</reference>
<accession>A0ABP3PEY2</accession>
<dbReference type="NCBIfam" id="NF040521">
    <property type="entry name" value="C45_proenzyme"/>
    <property type="match status" value="1"/>
</dbReference>
<name>A0ABP3PEY2_SACER</name>
<protein>
    <recommendedName>
        <fullName evidence="1">Peptidase C45 hydrolase domain-containing protein</fullName>
    </recommendedName>
</protein>
<dbReference type="Gene3D" id="1.10.10.2120">
    <property type="match status" value="1"/>
</dbReference>
<dbReference type="PANTHER" id="PTHR34180:SF1">
    <property type="entry name" value="BETA-ALANYL-DOPAMINE_CARCININE HYDROLASE"/>
    <property type="match status" value="1"/>
</dbReference>
<gene>
    <name evidence="2" type="ORF">GCM10009533_70840</name>
</gene>
<feature type="domain" description="Peptidase C45 hydrolase" evidence="1">
    <location>
        <begin position="120"/>
        <end position="301"/>
    </location>
</feature>
<organism evidence="2 3">
    <name type="scientific">Saccharopolyspora erythraea</name>
    <name type="common">Streptomyces erythraeus</name>
    <dbReference type="NCBI Taxonomy" id="1836"/>
    <lineage>
        <taxon>Bacteria</taxon>
        <taxon>Bacillati</taxon>
        <taxon>Actinomycetota</taxon>
        <taxon>Actinomycetes</taxon>
        <taxon>Pseudonocardiales</taxon>
        <taxon>Pseudonocardiaceae</taxon>
        <taxon>Saccharopolyspora</taxon>
    </lineage>
</organism>
<sequence length="358" mass="37736">MSLPVHRSDELDPAQRGRGFGRAWRKQVQRSYAGYAELFAAVGASDVRGWSEQAHAETAAWAPALAEEIADVAEGCGLPTWQVAALNARTEILAAAASNGEGECSTSVVLPGAGVAPRTVQTWDWHDTLADGMVIWSLEPRAGHRVHTFTEFGVLGKIGVNSAGLGVHFNVLRHVRDSADIGVPVHVVARRILDEASTVGEAVAIAGSARLSASSLITVATFDGERGEVRGLELSPAGVAGLEPDGTGTFLHTNHFLDVELSAGERTTEAESSTYQRHALLRQRTHALSADDPTARARALHAHHADGAPVCAHADQALPAHRRGQTLATLTLDLAAARLGVHEGGPCGVSAESWQWTA</sequence>